<evidence type="ECO:0000256" key="3">
    <source>
        <dbReference type="SAM" id="Phobius"/>
    </source>
</evidence>
<feature type="domain" description="RING-type" evidence="4">
    <location>
        <begin position="393"/>
        <end position="432"/>
    </location>
</feature>
<reference evidence="5" key="1">
    <citation type="submission" date="2021-01" db="EMBL/GenBank/DDBJ databases">
        <authorList>
            <consortium name="Genoscope - CEA"/>
            <person name="William W."/>
        </authorList>
    </citation>
    <scope>NUCLEOTIDE SEQUENCE</scope>
</reference>
<dbReference type="Proteomes" id="UP000689195">
    <property type="component" value="Unassembled WGS sequence"/>
</dbReference>
<keyword evidence="3" id="KW-0472">Membrane</keyword>
<keyword evidence="1" id="KW-0862">Zinc</keyword>
<feature type="transmembrane region" description="Helical" evidence="3">
    <location>
        <begin position="235"/>
        <end position="261"/>
    </location>
</feature>
<keyword evidence="1" id="KW-0863">Zinc-finger</keyword>
<feature type="transmembrane region" description="Helical" evidence="3">
    <location>
        <begin position="165"/>
        <end position="186"/>
    </location>
</feature>
<dbReference type="OrthoDB" id="312892at2759"/>
<comment type="caution">
    <text evidence="5">The sequence shown here is derived from an EMBL/GenBank/DDBJ whole genome shotgun (WGS) entry which is preliminary data.</text>
</comment>
<dbReference type="PANTHER" id="PTHR12109:SF5">
    <property type="entry name" value="RING-TYPE DOMAIN-CONTAINING PROTEIN"/>
    <property type="match status" value="1"/>
</dbReference>
<dbReference type="PROSITE" id="PS50089">
    <property type="entry name" value="ZF_RING_2"/>
    <property type="match status" value="1"/>
</dbReference>
<evidence type="ECO:0000313" key="5">
    <source>
        <dbReference type="EMBL" id="CAD8211627.1"/>
    </source>
</evidence>
<dbReference type="EMBL" id="CAJJDO010000164">
    <property type="protein sequence ID" value="CAD8211627.1"/>
    <property type="molecule type" value="Genomic_DNA"/>
</dbReference>
<feature type="transmembrane region" description="Helical" evidence="3">
    <location>
        <begin position="133"/>
        <end position="153"/>
    </location>
</feature>
<organism evidence="5 6">
    <name type="scientific">Paramecium pentaurelia</name>
    <dbReference type="NCBI Taxonomy" id="43138"/>
    <lineage>
        <taxon>Eukaryota</taxon>
        <taxon>Sar</taxon>
        <taxon>Alveolata</taxon>
        <taxon>Ciliophora</taxon>
        <taxon>Intramacronucleata</taxon>
        <taxon>Oligohymenophorea</taxon>
        <taxon>Peniculida</taxon>
        <taxon>Parameciidae</taxon>
        <taxon>Paramecium</taxon>
    </lineage>
</organism>
<keyword evidence="3" id="KW-0812">Transmembrane</keyword>
<evidence type="ECO:0000256" key="1">
    <source>
        <dbReference type="PROSITE-ProRule" id="PRU00175"/>
    </source>
</evidence>
<dbReference type="Pfam" id="PF13920">
    <property type="entry name" value="zf-C3HC4_3"/>
    <property type="match status" value="1"/>
</dbReference>
<keyword evidence="3" id="KW-1133">Transmembrane helix</keyword>
<dbReference type="GO" id="GO:0008270">
    <property type="term" value="F:zinc ion binding"/>
    <property type="evidence" value="ECO:0007669"/>
    <property type="project" value="UniProtKB-KW"/>
</dbReference>
<accession>A0A8S1YFL5</accession>
<gene>
    <name evidence="5" type="ORF">PPENT_87.1.T1640079</name>
</gene>
<dbReference type="PANTHER" id="PTHR12109">
    <property type="entry name" value="RING FINGER PROTEIN 141-RELATED"/>
    <property type="match status" value="1"/>
</dbReference>
<proteinExistence type="predicted"/>
<sequence>MNQQQSQSSTHRRNNSDLSIDAQPPIVGLPQQELFQLGSFDSYIVQLFLDIVTFILCIQFELQDSNSVYQHRTLIIFDKDLHQLQQNSKKQLGMLYRVDVGCWINFLLCMFDQQDQSCLIYFIDNNDFQMQYLAIFLVFMTIIWMIQCIFQIYRHNTNDYQQKLIVIMIRFCFVTQLMFINLKVINWLPVRWIYTFSIFWLFLLIIILMQLVSLFKLSIIINQYFNCNIDQRQLLMIKIIGIIWTNLIIFGFCGVPTYALLKLSFYLEQNIEHNYVFEIITSVFYTLIFLVYTIYHKDLLSTFIFTILKLQTQQEIVREQEIISFPSSRNQKKFVYQFRDNILNDFPKQLIKISSTYYLPEDQRNQTEINSAGGIYNKSPTLTEVVDGSMKQCFNCFQQQSNTVYIPCGHGGVCSKCAFDWFKERKECLICRSQIQAILKIVQADDQRVKVIDIIALN</sequence>
<keyword evidence="1" id="KW-0479">Metal-binding</keyword>
<evidence type="ECO:0000256" key="2">
    <source>
        <dbReference type="SAM" id="MobiDB-lite"/>
    </source>
</evidence>
<dbReference type="InterPro" id="IPR047126">
    <property type="entry name" value="RNF141-like"/>
</dbReference>
<name>A0A8S1YFL5_9CILI</name>
<evidence type="ECO:0000313" key="6">
    <source>
        <dbReference type="Proteomes" id="UP000689195"/>
    </source>
</evidence>
<keyword evidence="6" id="KW-1185">Reference proteome</keyword>
<evidence type="ECO:0000259" key="4">
    <source>
        <dbReference type="PROSITE" id="PS50089"/>
    </source>
</evidence>
<protein>
    <recommendedName>
        <fullName evidence="4">RING-type domain-containing protein</fullName>
    </recommendedName>
</protein>
<feature type="transmembrane region" description="Helical" evidence="3">
    <location>
        <begin position="192"/>
        <end position="215"/>
    </location>
</feature>
<dbReference type="InterPro" id="IPR001841">
    <property type="entry name" value="Znf_RING"/>
</dbReference>
<feature type="transmembrane region" description="Helical" evidence="3">
    <location>
        <begin position="273"/>
        <end position="295"/>
    </location>
</feature>
<dbReference type="AlphaFoldDB" id="A0A8S1YFL5"/>
<feature type="region of interest" description="Disordered" evidence="2">
    <location>
        <begin position="1"/>
        <end position="20"/>
    </location>
</feature>